<dbReference type="AlphaFoldDB" id="A0A382BNI4"/>
<reference evidence="1" key="1">
    <citation type="submission" date="2018-05" db="EMBL/GenBank/DDBJ databases">
        <authorList>
            <person name="Lanie J.A."/>
            <person name="Ng W.-L."/>
            <person name="Kazmierczak K.M."/>
            <person name="Andrzejewski T.M."/>
            <person name="Davidsen T.M."/>
            <person name="Wayne K.J."/>
            <person name="Tettelin H."/>
            <person name="Glass J.I."/>
            <person name="Rusch D."/>
            <person name="Podicherti R."/>
            <person name="Tsui H.-C.T."/>
            <person name="Winkler M.E."/>
        </authorList>
    </citation>
    <scope>NUCLEOTIDE SEQUENCE</scope>
</reference>
<sequence length="40" mass="4342">MTVERNQASSSGILSWIKKKVPGGKAKARDRFASLGVYGF</sequence>
<name>A0A382BNI4_9ZZZZ</name>
<accession>A0A382BNI4</accession>
<dbReference type="EMBL" id="UINC01030538">
    <property type="protein sequence ID" value="SVB15101.1"/>
    <property type="molecule type" value="Genomic_DNA"/>
</dbReference>
<protein>
    <submittedName>
        <fullName evidence="1">Uncharacterized protein</fullName>
    </submittedName>
</protein>
<evidence type="ECO:0000313" key="1">
    <source>
        <dbReference type="EMBL" id="SVB15101.1"/>
    </source>
</evidence>
<organism evidence="1">
    <name type="scientific">marine metagenome</name>
    <dbReference type="NCBI Taxonomy" id="408172"/>
    <lineage>
        <taxon>unclassified sequences</taxon>
        <taxon>metagenomes</taxon>
        <taxon>ecological metagenomes</taxon>
    </lineage>
</organism>
<gene>
    <name evidence="1" type="ORF">METZ01_LOCUS167955</name>
</gene>
<proteinExistence type="predicted"/>
<feature type="non-terminal residue" evidence="1">
    <location>
        <position position="40"/>
    </location>
</feature>